<evidence type="ECO:0000256" key="1">
    <source>
        <dbReference type="SAM" id="SignalP"/>
    </source>
</evidence>
<feature type="chain" id="PRO_5037922244" description="Secreted protein" evidence="1">
    <location>
        <begin position="25"/>
        <end position="146"/>
    </location>
</feature>
<dbReference type="AlphaFoldDB" id="A0A940YC16"/>
<evidence type="ECO:0008006" key="4">
    <source>
        <dbReference type="Google" id="ProtNLM"/>
    </source>
</evidence>
<accession>A0A940YC16</accession>
<dbReference type="EMBL" id="JAGQDD010000016">
    <property type="protein sequence ID" value="MBQ0932391.1"/>
    <property type="molecule type" value="Genomic_DNA"/>
</dbReference>
<evidence type="ECO:0000313" key="2">
    <source>
        <dbReference type="EMBL" id="MBQ0932391.1"/>
    </source>
</evidence>
<proteinExistence type="predicted"/>
<feature type="signal peptide" evidence="1">
    <location>
        <begin position="1"/>
        <end position="24"/>
    </location>
</feature>
<sequence length="146" mass="14874">MNTTLITHAAAALLLGTLTVAAQAADINGSSRDRAAASQGDVQPTFRAGRPRVWDAVVSETGVLQRGGATGASALNTTGAYQIDFPVDVSQCTYVATLGSIDVGTPASGQAVTARRVSVPTAVFVQTTDDAGTRVQRAFHVVAVCA</sequence>
<gene>
    <name evidence="2" type="ORF">KAK03_18080</name>
</gene>
<keyword evidence="3" id="KW-1185">Reference proteome</keyword>
<evidence type="ECO:0000313" key="3">
    <source>
        <dbReference type="Proteomes" id="UP000676246"/>
    </source>
</evidence>
<name>A0A940YC16_9BURK</name>
<dbReference type="Proteomes" id="UP000676246">
    <property type="component" value="Unassembled WGS sequence"/>
</dbReference>
<organism evidence="2 3">
    <name type="scientific">Ideonella alba</name>
    <dbReference type="NCBI Taxonomy" id="2824118"/>
    <lineage>
        <taxon>Bacteria</taxon>
        <taxon>Pseudomonadati</taxon>
        <taxon>Pseudomonadota</taxon>
        <taxon>Betaproteobacteria</taxon>
        <taxon>Burkholderiales</taxon>
        <taxon>Sphaerotilaceae</taxon>
        <taxon>Ideonella</taxon>
    </lineage>
</organism>
<protein>
    <recommendedName>
        <fullName evidence="4">Secreted protein</fullName>
    </recommendedName>
</protein>
<comment type="caution">
    <text evidence="2">The sequence shown here is derived from an EMBL/GenBank/DDBJ whole genome shotgun (WGS) entry which is preliminary data.</text>
</comment>
<reference evidence="2 3" key="1">
    <citation type="submission" date="2021-04" db="EMBL/GenBank/DDBJ databases">
        <title>The genome sequence of Ideonella sp. 3Y2.</title>
        <authorList>
            <person name="Liu Y."/>
        </authorList>
    </citation>
    <scope>NUCLEOTIDE SEQUENCE [LARGE SCALE GENOMIC DNA]</scope>
    <source>
        <strain evidence="2 3">3Y2</strain>
    </source>
</reference>
<dbReference type="RefSeq" id="WP_210855955.1">
    <property type="nucleotide sequence ID" value="NZ_JAGQDD010000016.1"/>
</dbReference>
<keyword evidence="1" id="KW-0732">Signal</keyword>